<accession>B4KQN9</accession>
<feature type="region of interest" description="Disordered" evidence="1">
    <location>
        <begin position="85"/>
        <end position="197"/>
    </location>
</feature>
<feature type="chain" id="PRO_5002811232" description="DUF4794 domain-containing protein" evidence="2">
    <location>
        <begin position="19"/>
        <end position="296"/>
    </location>
</feature>
<dbReference type="EMBL" id="CH933808">
    <property type="protein sequence ID" value="EDW08208.1"/>
    <property type="molecule type" value="Genomic_DNA"/>
</dbReference>
<dbReference type="InParanoid" id="B4KQN9"/>
<proteinExistence type="predicted"/>
<protein>
    <recommendedName>
        <fullName evidence="5">DUF4794 domain-containing protein</fullName>
    </recommendedName>
</protein>
<keyword evidence="2" id="KW-0732">Signal</keyword>
<evidence type="ECO:0000313" key="3">
    <source>
        <dbReference type="EMBL" id="EDW08208.1"/>
    </source>
</evidence>
<keyword evidence="4" id="KW-1185">Reference proteome</keyword>
<dbReference type="HOGENOM" id="CLU_940955_0_0_1"/>
<evidence type="ECO:0000256" key="2">
    <source>
        <dbReference type="SAM" id="SignalP"/>
    </source>
</evidence>
<dbReference type="AlphaFoldDB" id="B4KQN9"/>
<reference evidence="3 4" key="1">
    <citation type="journal article" date="2007" name="Nature">
        <title>Evolution of genes and genomes on the Drosophila phylogeny.</title>
        <authorList>
            <consortium name="Drosophila 12 Genomes Consortium"/>
            <person name="Clark A.G."/>
            <person name="Eisen M.B."/>
            <person name="Smith D.R."/>
            <person name="Bergman C.M."/>
            <person name="Oliver B."/>
            <person name="Markow T.A."/>
            <person name="Kaufman T.C."/>
            <person name="Kellis M."/>
            <person name="Gelbart W."/>
            <person name="Iyer V.N."/>
            <person name="Pollard D.A."/>
            <person name="Sackton T.B."/>
            <person name="Larracuente A.M."/>
            <person name="Singh N.D."/>
            <person name="Abad J.P."/>
            <person name="Abt D.N."/>
            <person name="Adryan B."/>
            <person name="Aguade M."/>
            <person name="Akashi H."/>
            <person name="Anderson W.W."/>
            <person name="Aquadro C.F."/>
            <person name="Ardell D.H."/>
            <person name="Arguello R."/>
            <person name="Artieri C.G."/>
            <person name="Barbash D.A."/>
            <person name="Barker D."/>
            <person name="Barsanti P."/>
            <person name="Batterham P."/>
            <person name="Batzoglou S."/>
            <person name="Begun D."/>
            <person name="Bhutkar A."/>
            <person name="Blanco E."/>
            <person name="Bosak S.A."/>
            <person name="Bradley R.K."/>
            <person name="Brand A.D."/>
            <person name="Brent M.R."/>
            <person name="Brooks A.N."/>
            <person name="Brown R.H."/>
            <person name="Butlin R.K."/>
            <person name="Caggese C."/>
            <person name="Calvi B.R."/>
            <person name="Bernardo de Carvalho A."/>
            <person name="Caspi A."/>
            <person name="Castrezana S."/>
            <person name="Celniker S.E."/>
            <person name="Chang J.L."/>
            <person name="Chapple C."/>
            <person name="Chatterji S."/>
            <person name="Chinwalla A."/>
            <person name="Civetta A."/>
            <person name="Clifton S.W."/>
            <person name="Comeron J.M."/>
            <person name="Costello J.C."/>
            <person name="Coyne J.A."/>
            <person name="Daub J."/>
            <person name="David R.G."/>
            <person name="Delcher A.L."/>
            <person name="Delehaunty K."/>
            <person name="Do C.B."/>
            <person name="Ebling H."/>
            <person name="Edwards K."/>
            <person name="Eickbush T."/>
            <person name="Evans J.D."/>
            <person name="Filipski A."/>
            <person name="Findeiss S."/>
            <person name="Freyhult E."/>
            <person name="Fulton L."/>
            <person name="Fulton R."/>
            <person name="Garcia A.C."/>
            <person name="Gardiner A."/>
            <person name="Garfield D.A."/>
            <person name="Garvin B.E."/>
            <person name="Gibson G."/>
            <person name="Gilbert D."/>
            <person name="Gnerre S."/>
            <person name="Godfrey J."/>
            <person name="Good R."/>
            <person name="Gotea V."/>
            <person name="Gravely B."/>
            <person name="Greenberg A.J."/>
            <person name="Griffiths-Jones S."/>
            <person name="Gross S."/>
            <person name="Guigo R."/>
            <person name="Gustafson E.A."/>
            <person name="Haerty W."/>
            <person name="Hahn M.W."/>
            <person name="Halligan D.L."/>
            <person name="Halpern A.L."/>
            <person name="Halter G.M."/>
            <person name="Han M.V."/>
            <person name="Heger A."/>
            <person name="Hillier L."/>
            <person name="Hinrichs A.S."/>
            <person name="Holmes I."/>
            <person name="Hoskins R.A."/>
            <person name="Hubisz M.J."/>
            <person name="Hultmark D."/>
            <person name="Huntley M.A."/>
            <person name="Jaffe D.B."/>
            <person name="Jagadeeshan S."/>
            <person name="Jeck W.R."/>
            <person name="Johnson J."/>
            <person name="Jones C.D."/>
            <person name="Jordan W.C."/>
            <person name="Karpen G.H."/>
            <person name="Kataoka E."/>
            <person name="Keightley P.D."/>
            <person name="Kheradpour P."/>
            <person name="Kirkness E.F."/>
            <person name="Koerich L.B."/>
            <person name="Kristiansen K."/>
            <person name="Kudrna D."/>
            <person name="Kulathinal R.J."/>
            <person name="Kumar S."/>
            <person name="Kwok R."/>
            <person name="Lander E."/>
            <person name="Langley C.H."/>
            <person name="Lapoint R."/>
            <person name="Lazzaro B.P."/>
            <person name="Lee S.J."/>
            <person name="Levesque L."/>
            <person name="Li R."/>
            <person name="Lin C.F."/>
            <person name="Lin M.F."/>
            <person name="Lindblad-Toh K."/>
            <person name="Llopart A."/>
            <person name="Long M."/>
            <person name="Low L."/>
            <person name="Lozovsky E."/>
            <person name="Lu J."/>
            <person name="Luo M."/>
            <person name="Machado C.A."/>
            <person name="Makalowski W."/>
            <person name="Marzo M."/>
            <person name="Matsuda M."/>
            <person name="Matzkin L."/>
            <person name="McAllister B."/>
            <person name="McBride C.S."/>
            <person name="McKernan B."/>
            <person name="McKernan K."/>
            <person name="Mendez-Lago M."/>
            <person name="Minx P."/>
            <person name="Mollenhauer M.U."/>
            <person name="Montooth K."/>
            <person name="Mount S.M."/>
            <person name="Mu X."/>
            <person name="Myers E."/>
            <person name="Negre B."/>
            <person name="Newfeld S."/>
            <person name="Nielsen R."/>
            <person name="Noor M.A."/>
            <person name="O'Grady P."/>
            <person name="Pachter L."/>
            <person name="Papaceit M."/>
            <person name="Parisi M.J."/>
            <person name="Parisi M."/>
            <person name="Parts L."/>
            <person name="Pedersen J.S."/>
            <person name="Pesole G."/>
            <person name="Phillippy A.M."/>
            <person name="Ponting C.P."/>
            <person name="Pop M."/>
            <person name="Porcelli D."/>
            <person name="Powell J.R."/>
            <person name="Prohaska S."/>
            <person name="Pruitt K."/>
            <person name="Puig M."/>
            <person name="Quesneville H."/>
            <person name="Ram K.R."/>
            <person name="Rand D."/>
            <person name="Rasmussen M.D."/>
            <person name="Reed L.K."/>
            <person name="Reenan R."/>
            <person name="Reily A."/>
            <person name="Remington K.A."/>
            <person name="Rieger T.T."/>
            <person name="Ritchie M.G."/>
            <person name="Robin C."/>
            <person name="Rogers Y.H."/>
            <person name="Rohde C."/>
            <person name="Rozas J."/>
            <person name="Rubenfield M.J."/>
            <person name="Ruiz A."/>
            <person name="Russo S."/>
            <person name="Salzberg S.L."/>
            <person name="Sanchez-Gracia A."/>
            <person name="Saranga D.J."/>
            <person name="Sato H."/>
            <person name="Schaeffer S.W."/>
            <person name="Schatz M.C."/>
            <person name="Schlenke T."/>
            <person name="Schwartz R."/>
            <person name="Segarra C."/>
            <person name="Singh R.S."/>
            <person name="Sirot L."/>
            <person name="Sirota M."/>
            <person name="Sisneros N.B."/>
            <person name="Smith C.D."/>
            <person name="Smith T.F."/>
            <person name="Spieth J."/>
            <person name="Stage D.E."/>
            <person name="Stark A."/>
            <person name="Stephan W."/>
            <person name="Strausberg R.L."/>
            <person name="Strempel S."/>
            <person name="Sturgill D."/>
            <person name="Sutton G."/>
            <person name="Sutton G.G."/>
            <person name="Tao W."/>
            <person name="Teichmann S."/>
            <person name="Tobari Y.N."/>
            <person name="Tomimura Y."/>
            <person name="Tsolas J.M."/>
            <person name="Valente V.L."/>
            <person name="Venter E."/>
            <person name="Venter J.C."/>
            <person name="Vicario S."/>
            <person name="Vieira F.G."/>
            <person name="Vilella A.J."/>
            <person name="Villasante A."/>
            <person name="Walenz B."/>
            <person name="Wang J."/>
            <person name="Wasserman M."/>
            <person name="Watts T."/>
            <person name="Wilson D."/>
            <person name="Wilson R.K."/>
            <person name="Wing R.A."/>
            <person name="Wolfner M.F."/>
            <person name="Wong A."/>
            <person name="Wong G.K."/>
            <person name="Wu C.I."/>
            <person name="Wu G."/>
            <person name="Yamamoto D."/>
            <person name="Yang H.P."/>
            <person name="Yang S.P."/>
            <person name="Yorke J.A."/>
            <person name="Yoshida K."/>
            <person name="Zdobnov E."/>
            <person name="Zhang P."/>
            <person name="Zhang Y."/>
            <person name="Zimin A.V."/>
            <person name="Baldwin J."/>
            <person name="Abdouelleil A."/>
            <person name="Abdulkadir J."/>
            <person name="Abebe A."/>
            <person name="Abera B."/>
            <person name="Abreu J."/>
            <person name="Acer S.C."/>
            <person name="Aftuck L."/>
            <person name="Alexander A."/>
            <person name="An P."/>
            <person name="Anderson E."/>
            <person name="Anderson S."/>
            <person name="Arachi H."/>
            <person name="Azer M."/>
            <person name="Bachantsang P."/>
            <person name="Barry A."/>
            <person name="Bayul T."/>
            <person name="Berlin A."/>
            <person name="Bessette D."/>
            <person name="Bloom T."/>
            <person name="Blye J."/>
            <person name="Boguslavskiy L."/>
            <person name="Bonnet C."/>
            <person name="Boukhgalter B."/>
            <person name="Bourzgui I."/>
            <person name="Brown A."/>
            <person name="Cahill P."/>
            <person name="Channer S."/>
            <person name="Cheshatsang Y."/>
            <person name="Chuda L."/>
            <person name="Citroen M."/>
            <person name="Collymore A."/>
            <person name="Cooke P."/>
            <person name="Costello M."/>
            <person name="D'Aco K."/>
            <person name="Daza R."/>
            <person name="De Haan G."/>
            <person name="DeGray S."/>
            <person name="DeMaso C."/>
            <person name="Dhargay N."/>
            <person name="Dooley K."/>
            <person name="Dooley E."/>
            <person name="Doricent M."/>
            <person name="Dorje P."/>
            <person name="Dorjee K."/>
            <person name="Dupes A."/>
            <person name="Elong R."/>
            <person name="Falk J."/>
            <person name="Farina A."/>
            <person name="Faro S."/>
            <person name="Ferguson D."/>
            <person name="Fisher S."/>
            <person name="Foley C.D."/>
            <person name="Franke A."/>
            <person name="Friedrich D."/>
            <person name="Gadbois L."/>
            <person name="Gearin G."/>
            <person name="Gearin C.R."/>
            <person name="Giannoukos G."/>
            <person name="Goode T."/>
            <person name="Graham J."/>
            <person name="Grandbois E."/>
            <person name="Grewal S."/>
            <person name="Gyaltsen K."/>
            <person name="Hafez N."/>
            <person name="Hagos B."/>
            <person name="Hall J."/>
            <person name="Henson C."/>
            <person name="Hollinger A."/>
            <person name="Honan T."/>
            <person name="Huard M.D."/>
            <person name="Hughes L."/>
            <person name="Hurhula B."/>
            <person name="Husby M.E."/>
            <person name="Kamat A."/>
            <person name="Kanga B."/>
            <person name="Kashin S."/>
            <person name="Khazanovich D."/>
            <person name="Kisner P."/>
            <person name="Lance K."/>
            <person name="Lara M."/>
            <person name="Lee W."/>
            <person name="Lennon N."/>
            <person name="Letendre F."/>
            <person name="LeVine R."/>
            <person name="Lipovsky A."/>
            <person name="Liu X."/>
            <person name="Liu J."/>
            <person name="Liu S."/>
            <person name="Lokyitsang T."/>
            <person name="Lokyitsang Y."/>
            <person name="Lubonja R."/>
            <person name="Lui A."/>
            <person name="MacDonald P."/>
            <person name="Magnisalis V."/>
            <person name="Maru K."/>
            <person name="Matthews C."/>
            <person name="McCusker W."/>
            <person name="McDonough S."/>
            <person name="Mehta T."/>
            <person name="Meldrim J."/>
            <person name="Meneus L."/>
            <person name="Mihai O."/>
            <person name="Mihalev A."/>
            <person name="Mihova T."/>
            <person name="Mittelman R."/>
            <person name="Mlenga V."/>
            <person name="Montmayeur A."/>
            <person name="Mulrain L."/>
            <person name="Navidi A."/>
            <person name="Naylor J."/>
            <person name="Negash T."/>
            <person name="Nguyen T."/>
            <person name="Nguyen N."/>
            <person name="Nicol R."/>
            <person name="Norbu C."/>
            <person name="Norbu N."/>
            <person name="Novod N."/>
            <person name="O'Neill B."/>
            <person name="Osman S."/>
            <person name="Markiewicz E."/>
            <person name="Oyono O.L."/>
            <person name="Patti C."/>
            <person name="Phunkhang P."/>
            <person name="Pierre F."/>
            <person name="Priest M."/>
            <person name="Raghuraman S."/>
            <person name="Rege F."/>
            <person name="Reyes R."/>
            <person name="Rise C."/>
            <person name="Rogov P."/>
            <person name="Ross K."/>
            <person name="Ryan E."/>
            <person name="Settipalli S."/>
            <person name="Shea T."/>
            <person name="Sherpa N."/>
            <person name="Shi L."/>
            <person name="Shih D."/>
            <person name="Sparrow T."/>
            <person name="Spaulding J."/>
            <person name="Stalker J."/>
            <person name="Stange-Thomann N."/>
            <person name="Stavropoulos S."/>
            <person name="Stone C."/>
            <person name="Strader C."/>
            <person name="Tesfaye S."/>
            <person name="Thomson T."/>
            <person name="Thoulutsang Y."/>
            <person name="Thoulutsang D."/>
            <person name="Topham K."/>
            <person name="Topping I."/>
            <person name="Tsamla T."/>
            <person name="Vassiliev H."/>
            <person name="Vo A."/>
            <person name="Wangchuk T."/>
            <person name="Wangdi T."/>
            <person name="Weiand M."/>
            <person name="Wilkinson J."/>
            <person name="Wilson A."/>
            <person name="Yadav S."/>
            <person name="Young G."/>
            <person name="Yu Q."/>
            <person name="Zembek L."/>
            <person name="Zhong D."/>
            <person name="Zimmer A."/>
            <person name="Zwirko Z."/>
            <person name="Jaffe D.B."/>
            <person name="Alvarez P."/>
            <person name="Brockman W."/>
            <person name="Butler J."/>
            <person name="Chin C."/>
            <person name="Gnerre S."/>
            <person name="Grabherr M."/>
            <person name="Kleber M."/>
            <person name="Mauceli E."/>
            <person name="MacCallum I."/>
        </authorList>
    </citation>
    <scope>NUCLEOTIDE SEQUENCE [LARGE SCALE GENOMIC DNA]</scope>
    <source>
        <strain evidence="4">Tucson 15081-1352.22</strain>
    </source>
</reference>
<evidence type="ECO:0000313" key="4">
    <source>
        <dbReference type="Proteomes" id="UP000009192"/>
    </source>
</evidence>
<dbReference type="Proteomes" id="UP000009192">
    <property type="component" value="Unassembled WGS sequence"/>
</dbReference>
<gene>
    <name evidence="3" type="primary">Dmoj\GI19837</name>
    <name evidence="3" type="ORF">Dmoj_GI19837</name>
</gene>
<organism evidence="3 4">
    <name type="scientific">Drosophila mojavensis</name>
    <name type="common">Fruit fly</name>
    <dbReference type="NCBI Taxonomy" id="7230"/>
    <lineage>
        <taxon>Eukaryota</taxon>
        <taxon>Metazoa</taxon>
        <taxon>Ecdysozoa</taxon>
        <taxon>Arthropoda</taxon>
        <taxon>Hexapoda</taxon>
        <taxon>Insecta</taxon>
        <taxon>Pterygota</taxon>
        <taxon>Neoptera</taxon>
        <taxon>Endopterygota</taxon>
        <taxon>Diptera</taxon>
        <taxon>Brachycera</taxon>
        <taxon>Muscomorpha</taxon>
        <taxon>Ephydroidea</taxon>
        <taxon>Drosophilidae</taxon>
        <taxon>Drosophila</taxon>
    </lineage>
</organism>
<name>B4KQN9_DROMO</name>
<sequence>MLIDRVWLLLLLAGPIWAQYSAYYPNPWPPSQAPTGYSPYSPYSAYRPYYQTNYDRSTWEYYNYLYFLALQRYNLYYQNLANQATTTTTTASPPTSTTPTPTTSTAIPTSTGTPTTSTAIPTSTGTPTTSTAIPTSTGTATTSTAIPTSTVTPTTSTAIPTSTVTPTTSTAIPTSTVTPTTSTAVPTTPSTGTTVNAIPTRRFHPINYGNGYYANDDDLYDPAAALGNDDDAHTSLIFEPDRQFVHLTDKNGEPLILIAPNQKPLRRPVGATQPGYTYYKSQPQANQFIPSLTPVN</sequence>
<evidence type="ECO:0008006" key="5">
    <source>
        <dbReference type="Google" id="ProtNLM"/>
    </source>
</evidence>
<feature type="signal peptide" evidence="2">
    <location>
        <begin position="1"/>
        <end position="18"/>
    </location>
</feature>
<dbReference type="KEGG" id="dmo:Dmoj_GI19837"/>
<evidence type="ECO:0000256" key="1">
    <source>
        <dbReference type="SAM" id="MobiDB-lite"/>
    </source>
</evidence>
<feature type="compositionally biased region" description="Low complexity" evidence="1">
    <location>
        <begin position="85"/>
        <end position="194"/>
    </location>
</feature>